<keyword evidence="6 8" id="KW-0648">Protein biosynthesis</keyword>
<dbReference type="InterPro" id="IPR011034">
    <property type="entry name" value="Formyl_transferase-like_C_sf"/>
</dbReference>
<sequence>MKLLFFASHRFAIESLELLLASRHEVIAVVGRPDMPSGRGLDPAPTPAVEEALARGLKLMQPENLSRECFSAFVEALEWDAGIVVAYGGLIPQWLLETPRFGFINLHPSLLPRYRGAAPIQRAIMNGASITGVTTIRMNEVLDAGDILMHSEARIGEDDRTGTLRDRLARIGSRVLLATIDNVEDGNVTPVAQEEDKATYAAPVLPSEVRIDWNSSAEAIDRLVRAMDPAPGAFSYFRGRRVKIWDAHVTDVPPEDEPGTIINLGKEGFMVNTGTTGLQPVKLQPEGKNRMSAAEFSRGQRLLPSERFTSDPRA</sequence>
<feature type="binding site" evidence="8">
    <location>
        <begin position="109"/>
        <end position="112"/>
    </location>
    <ligand>
        <name>(6S)-5,6,7,8-tetrahydrofolate</name>
        <dbReference type="ChEBI" id="CHEBI:57453"/>
    </ligand>
</feature>
<dbReference type="Gene3D" id="3.10.25.10">
    <property type="entry name" value="Formyl transferase, C-terminal domain"/>
    <property type="match status" value="1"/>
</dbReference>
<dbReference type="InterPro" id="IPR005794">
    <property type="entry name" value="Fmt"/>
</dbReference>
<dbReference type="InterPro" id="IPR002376">
    <property type="entry name" value="Formyl_transf_N"/>
</dbReference>
<dbReference type="CDD" id="cd08646">
    <property type="entry name" value="FMT_core_Met-tRNA-FMT_N"/>
    <property type="match status" value="1"/>
</dbReference>
<comment type="caution">
    <text evidence="12">The sequence shown here is derived from an EMBL/GenBank/DDBJ whole genome shotgun (WGS) entry which is preliminary data.</text>
</comment>
<evidence type="ECO:0000256" key="7">
    <source>
        <dbReference type="ARBA" id="ARBA00048558"/>
    </source>
</evidence>
<feature type="region of interest" description="Disordered" evidence="9">
    <location>
        <begin position="277"/>
        <end position="314"/>
    </location>
</feature>
<feature type="domain" description="Formyl transferase C-terminal" evidence="11">
    <location>
        <begin position="207"/>
        <end position="300"/>
    </location>
</feature>
<evidence type="ECO:0000256" key="2">
    <source>
        <dbReference type="ARBA" id="ARBA00010699"/>
    </source>
</evidence>
<dbReference type="CDD" id="cd08704">
    <property type="entry name" value="Met_tRNA_FMT_C"/>
    <property type="match status" value="1"/>
</dbReference>
<evidence type="ECO:0000256" key="3">
    <source>
        <dbReference type="ARBA" id="ARBA00012261"/>
    </source>
</evidence>
<evidence type="ECO:0000256" key="4">
    <source>
        <dbReference type="ARBA" id="ARBA00016014"/>
    </source>
</evidence>
<evidence type="ECO:0000259" key="11">
    <source>
        <dbReference type="Pfam" id="PF02911"/>
    </source>
</evidence>
<dbReference type="GO" id="GO:0004479">
    <property type="term" value="F:methionyl-tRNA formyltransferase activity"/>
    <property type="evidence" value="ECO:0007669"/>
    <property type="project" value="UniProtKB-UniRule"/>
</dbReference>
<organism evidence="12 13">
    <name type="scientific">Candidatus Anoxymicrobium japonicum</name>
    <dbReference type="NCBI Taxonomy" id="2013648"/>
    <lineage>
        <taxon>Bacteria</taxon>
        <taxon>Bacillati</taxon>
        <taxon>Actinomycetota</taxon>
        <taxon>Candidatus Geothermincolia</taxon>
        <taxon>Candidatus Geothermincolales</taxon>
        <taxon>Candidatus Anoxymicrobiaceae</taxon>
        <taxon>Candidatus Anoxymicrobium</taxon>
    </lineage>
</organism>
<dbReference type="Pfam" id="PF02911">
    <property type="entry name" value="Formyl_trans_C"/>
    <property type="match status" value="1"/>
</dbReference>
<comment type="function">
    <text evidence="1 8">Attaches a formyl group to the free amino group of methionyl-tRNA(fMet). The formyl group appears to play a dual role in the initiator identity of N-formylmethionyl-tRNA by promoting its recognition by IF2 and preventing the misappropriation of this tRNA by the elongation apparatus.</text>
</comment>
<dbReference type="InterPro" id="IPR037022">
    <property type="entry name" value="Formyl_trans_C_sf"/>
</dbReference>
<dbReference type="PROSITE" id="PS00373">
    <property type="entry name" value="GART"/>
    <property type="match status" value="1"/>
</dbReference>
<evidence type="ECO:0000256" key="5">
    <source>
        <dbReference type="ARBA" id="ARBA00022679"/>
    </source>
</evidence>
<dbReference type="InterPro" id="IPR005793">
    <property type="entry name" value="Formyl_trans_C"/>
</dbReference>
<feature type="domain" description="Formyl transferase N-terminal" evidence="10">
    <location>
        <begin position="4"/>
        <end position="179"/>
    </location>
</feature>
<comment type="catalytic activity">
    <reaction evidence="7 8">
        <text>L-methionyl-tRNA(fMet) + (6R)-10-formyltetrahydrofolate = N-formyl-L-methionyl-tRNA(fMet) + (6S)-5,6,7,8-tetrahydrofolate + H(+)</text>
        <dbReference type="Rhea" id="RHEA:24380"/>
        <dbReference type="Rhea" id="RHEA-COMP:9952"/>
        <dbReference type="Rhea" id="RHEA-COMP:9953"/>
        <dbReference type="ChEBI" id="CHEBI:15378"/>
        <dbReference type="ChEBI" id="CHEBI:57453"/>
        <dbReference type="ChEBI" id="CHEBI:78530"/>
        <dbReference type="ChEBI" id="CHEBI:78844"/>
        <dbReference type="ChEBI" id="CHEBI:195366"/>
        <dbReference type="EC" id="2.1.2.9"/>
    </reaction>
</comment>
<gene>
    <name evidence="8" type="primary">fmt</name>
    <name evidence="12" type="ORF">CVT63_03970</name>
</gene>
<evidence type="ECO:0000313" key="12">
    <source>
        <dbReference type="EMBL" id="PKQ28213.1"/>
    </source>
</evidence>
<reference evidence="12 13" key="1">
    <citation type="journal article" date="2017" name="ISME J.">
        <title>Potential for microbial H2 and metal transformations associated with novel bacteria and archaea in deep terrestrial subsurface sediments.</title>
        <authorList>
            <person name="Hernsdorf A.W."/>
            <person name="Amano Y."/>
            <person name="Miyakawa K."/>
            <person name="Ise K."/>
            <person name="Suzuki Y."/>
            <person name="Anantharaman K."/>
            <person name="Probst A."/>
            <person name="Burstein D."/>
            <person name="Thomas B.C."/>
            <person name="Banfield J.F."/>
        </authorList>
    </citation>
    <scope>NUCLEOTIDE SEQUENCE [LARGE SCALE GENOMIC DNA]</scope>
    <source>
        <strain evidence="12">HGW-Actinobacteria-3</strain>
    </source>
</reference>
<name>A0A2N3G678_9ACTN</name>
<dbReference type="Pfam" id="PF00551">
    <property type="entry name" value="Formyl_trans_N"/>
    <property type="match status" value="1"/>
</dbReference>
<dbReference type="Gene3D" id="3.40.50.170">
    <property type="entry name" value="Formyl transferase, N-terminal domain"/>
    <property type="match status" value="1"/>
</dbReference>
<dbReference type="HAMAP" id="MF_00182">
    <property type="entry name" value="Formyl_trans"/>
    <property type="match status" value="1"/>
</dbReference>
<dbReference type="PANTHER" id="PTHR11138:SF5">
    <property type="entry name" value="METHIONYL-TRNA FORMYLTRANSFERASE, MITOCHONDRIAL"/>
    <property type="match status" value="1"/>
</dbReference>
<dbReference type="InterPro" id="IPR001555">
    <property type="entry name" value="GART_AS"/>
</dbReference>
<evidence type="ECO:0000256" key="6">
    <source>
        <dbReference type="ARBA" id="ARBA00022917"/>
    </source>
</evidence>
<evidence type="ECO:0000256" key="9">
    <source>
        <dbReference type="SAM" id="MobiDB-lite"/>
    </source>
</evidence>
<dbReference type="NCBIfam" id="TIGR00460">
    <property type="entry name" value="fmt"/>
    <property type="match status" value="1"/>
</dbReference>
<proteinExistence type="inferred from homology"/>
<dbReference type="GO" id="GO:0005829">
    <property type="term" value="C:cytosol"/>
    <property type="evidence" value="ECO:0007669"/>
    <property type="project" value="TreeGrafter"/>
</dbReference>
<evidence type="ECO:0000256" key="1">
    <source>
        <dbReference type="ARBA" id="ARBA00002606"/>
    </source>
</evidence>
<keyword evidence="5 8" id="KW-0808">Transferase</keyword>
<accession>A0A2N3G678</accession>
<comment type="similarity">
    <text evidence="2 8">Belongs to the Fmt family.</text>
</comment>
<dbReference type="InterPro" id="IPR036477">
    <property type="entry name" value="Formyl_transf_N_sf"/>
</dbReference>
<dbReference type="EMBL" id="PHEX01000027">
    <property type="protein sequence ID" value="PKQ28213.1"/>
    <property type="molecule type" value="Genomic_DNA"/>
</dbReference>
<protein>
    <recommendedName>
        <fullName evidence="4 8">Methionyl-tRNA formyltransferase</fullName>
        <ecNumber evidence="3 8">2.1.2.9</ecNumber>
    </recommendedName>
</protein>
<dbReference type="PANTHER" id="PTHR11138">
    <property type="entry name" value="METHIONYL-TRNA FORMYLTRANSFERASE"/>
    <property type="match status" value="1"/>
</dbReference>
<evidence type="ECO:0000259" key="10">
    <source>
        <dbReference type="Pfam" id="PF00551"/>
    </source>
</evidence>
<dbReference type="SUPFAM" id="SSF53328">
    <property type="entry name" value="Formyltransferase"/>
    <property type="match status" value="1"/>
</dbReference>
<dbReference type="InterPro" id="IPR044135">
    <property type="entry name" value="Met-tRNA-FMT_C"/>
</dbReference>
<dbReference type="InterPro" id="IPR041711">
    <property type="entry name" value="Met-tRNA-FMT_N"/>
</dbReference>
<dbReference type="EC" id="2.1.2.9" evidence="3 8"/>
<evidence type="ECO:0000313" key="13">
    <source>
        <dbReference type="Proteomes" id="UP000233654"/>
    </source>
</evidence>
<dbReference type="SUPFAM" id="SSF50486">
    <property type="entry name" value="FMT C-terminal domain-like"/>
    <property type="match status" value="1"/>
</dbReference>
<evidence type="ECO:0000256" key="8">
    <source>
        <dbReference type="HAMAP-Rule" id="MF_00182"/>
    </source>
</evidence>
<dbReference type="AlphaFoldDB" id="A0A2N3G678"/>
<dbReference type="Proteomes" id="UP000233654">
    <property type="component" value="Unassembled WGS sequence"/>
</dbReference>